<organism evidence="2 3">
    <name type="scientific">candidate division WWE3 bacterium RIFCSPLOWO2_01_FULL_39_13</name>
    <dbReference type="NCBI Taxonomy" id="1802624"/>
    <lineage>
        <taxon>Bacteria</taxon>
        <taxon>Katanobacteria</taxon>
    </lineage>
</organism>
<comment type="caution">
    <text evidence="2">The sequence shown here is derived from an EMBL/GenBank/DDBJ whole genome shotgun (WGS) entry which is preliminary data.</text>
</comment>
<dbReference type="Proteomes" id="UP000178771">
    <property type="component" value="Unassembled WGS sequence"/>
</dbReference>
<gene>
    <name evidence="2" type="ORF">A2982_01145</name>
</gene>
<reference evidence="2 3" key="1">
    <citation type="journal article" date="2016" name="Nat. Commun.">
        <title>Thousands of microbial genomes shed light on interconnected biogeochemical processes in an aquifer system.</title>
        <authorList>
            <person name="Anantharaman K."/>
            <person name="Brown C.T."/>
            <person name="Hug L.A."/>
            <person name="Sharon I."/>
            <person name="Castelle C.J."/>
            <person name="Probst A.J."/>
            <person name="Thomas B.C."/>
            <person name="Singh A."/>
            <person name="Wilkins M.J."/>
            <person name="Karaoz U."/>
            <person name="Brodie E.L."/>
            <person name="Williams K.H."/>
            <person name="Hubbard S.S."/>
            <person name="Banfield J.F."/>
        </authorList>
    </citation>
    <scope>NUCLEOTIDE SEQUENCE [LARGE SCALE GENOMIC DNA]</scope>
</reference>
<dbReference type="AlphaFoldDB" id="A0A1F4V2A6"/>
<keyword evidence="1" id="KW-0472">Membrane</keyword>
<evidence type="ECO:0000313" key="3">
    <source>
        <dbReference type="Proteomes" id="UP000178771"/>
    </source>
</evidence>
<feature type="transmembrane region" description="Helical" evidence="1">
    <location>
        <begin position="12"/>
        <end position="32"/>
    </location>
</feature>
<keyword evidence="1" id="KW-0812">Transmembrane</keyword>
<accession>A0A1F4V2A6</accession>
<dbReference type="STRING" id="1802624.A2982_01145"/>
<protein>
    <recommendedName>
        <fullName evidence="4">POTRA domain-containing protein</fullName>
    </recommendedName>
</protein>
<sequence length="234" mass="26504">MKLSNTLKHKYLNATIIILAAVTVVYSLLYVLPIFTISEVQISGVKEVDTPVIYRLFRDKLDRKLTLKTGKDSLEKIVNENIPQFRLVSYSITFPSKINLVFEKRDPEYAVKAANGVYELDGRGFVLGESYAIRDDEINVFYDKRLNLGTKIDDANLNAGLIYSKLGQKVVIEGDKIKIKLDGGGEAILPEKNTKETANELLIVLQKILQKYTIEGRSIDLLDLRYSKPVVKYK</sequence>
<proteinExistence type="predicted"/>
<keyword evidence="1" id="KW-1133">Transmembrane helix</keyword>
<evidence type="ECO:0008006" key="4">
    <source>
        <dbReference type="Google" id="ProtNLM"/>
    </source>
</evidence>
<evidence type="ECO:0000313" key="2">
    <source>
        <dbReference type="EMBL" id="OGC51346.1"/>
    </source>
</evidence>
<dbReference type="EMBL" id="MEVH01000025">
    <property type="protein sequence ID" value="OGC51346.1"/>
    <property type="molecule type" value="Genomic_DNA"/>
</dbReference>
<name>A0A1F4V2A6_UNCKA</name>
<evidence type="ECO:0000256" key="1">
    <source>
        <dbReference type="SAM" id="Phobius"/>
    </source>
</evidence>